<dbReference type="Gene3D" id="3.40.1390.30">
    <property type="entry name" value="NIF3 (NGG1p interacting factor 3)-like"/>
    <property type="match status" value="1"/>
</dbReference>
<dbReference type="GO" id="GO:0046872">
    <property type="term" value="F:metal ion binding"/>
    <property type="evidence" value="ECO:0007669"/>
    <property type="project" value="UniProtKB-UniRule"/>
</dbReference>
<dbReference type="AlphaFoldDB" id="A0AAP2DJE5"/>
<dbReference type="GO" id="GO:0005737">
    <property type="term" value="C:cytoplasm"/>
    <property type="evidence" value="ECO:0007669"/>
    <property type="project" value="TreeGrafter"/>
</dbReference>
<dbReference type="Proteomes" id="UP001319200">
    <property type="component" value="Unassembled WGS sequence"/>
</dbReference>
<dbReference type="PANTHER" id="PTHR13799:SF14">
    <property type="entry name" value="GTP CYCLOHYDROLASE 1 TYPE 2 HOMOLOG"/>
    <property type="match status" value="1"/>
</dbReference>
<evidence type="ECO:0000256" key="1">
    <source>
        <dbReference type="ARBA" id="ARBA00006964"/>
    </source>
</evidence>
<keyword evidence="8" id="KW-1185">Reference proteome</keyword>
<feature type="binding site" evidence="6">
    <location>
        <position position="67"/>
    </location>
    <ligand>
        <name>a divalent metal cation</name>
        <dbReference type="ChEBI" id="CHEBI:60240"/>
        <label>1</label>
    </ligand>
</feature>
<feature type="binding site" evidence="6">
    <location>
        <position position="334"/>
    </location>
    <ligand>
        <name>a divalent metal cation</name>
        <dbReference type="ChEBI" id="CHEBI:60240"/>
        <label>1</label>
    </ligand>
</feature>
<dbReference type="RefSeq" id="WP_254163256.1">
    <property type="nucleotide sequence ID" value="NZ_JAHESF010000009.1"/>
</dbReference>
<protein>
    <recommendedName>
        <fullName evidence="3 5">GTP cyclohydrolase 1 type 2 homolog</fullName>
    </recommendedName>
</protein>
<dbReference type="SUPFAM" id="SSF102705">
    <property type="entry name" value="NIF3 (NGG1p interacting factor 3)-like"/>
    <property type="match status" value="1"/>
</dbReference>
<comment type="caution">
    <text evidence="7">The sequence shown here is derived from an EMBL/GenBank/DDBJ whole genome shotgun (WGS) entry which is preliminary data.</text>
</comment>
<evidence type="ECO:0000256" key="6">
    <source>
        <dbReference type="PIRSR" id="PIRSR602678-1"/>
    </source>
</evidence>
<dbReference type="InterPro" id="IPR017221">
    <property type="entry name" value="DUF34/NIF3_bac"/>
</dbReference>
<organism evidence="7 8">
    <name type="scientific">Chryseosolibacter histidini</name>
    <dbReference type="NCBI Taxonomy" id="2782349"/>
    <lineage>
        <taxon>Bacteria</taxon>
        <taxon>Pseudomonadati</taxon>
        <taxon>Bacteroidota</taxon>
        <taxon>Cytophagia</taxon>
        <taxon>Cytophagales</taxon>
        <taxon>Chryseotaleaceae</taxon>
        <taxon>Chryseosolibacter</taxon>
    </lineage>
</organism>
<evidence type="ECO:0000256" key="2">
    <source>
        <dbReference type="ARBA" id="ARBA00011643"/>
    </source>
</evidence>
<dbReference type="PIRSF" id="PIRSF037489">
    <property type="entry name" value="UCP037489_NIF3_YqfO"/>
    <property type="match status" value="1"/>
</dbReference>
<proteinExistence type="inferred from homology"/>
<name>A0AAP2DJE5_9BACT</name>
<feature type="binding site" evidence="6">
    <location>
        <position position="68"/>
    </location>
    <ligand>
        <name>a divalent metal cation</name>
        <dbReference type="ChEBI" id="CHEBI:60240"/>
        <label>1</label>
    </ligand>
</feature>
<dbReference type="InterPro" id="IPR036069">
    <property type="entry name" value="DUF34/NIF3_sf"/>
</dbReference>
<gene>
    <name evidence="7" type="ORF">KK083_10895</name>
</gene>
<keyword evidence="4 5" id="KW-0479">Metal-binding</keyword>
<dbReference type="InterPro" id="IPR015867">
    <property type="entry name" value="N-reg_PII/ATP_PRibTrfase_C"/>
</dbReference>
<dbReference type="FunFam" id="3.40.1390.30:FF:000001">
    <property type="entry name" value="GTP cyclohydrolase 1 type 2"/>
    <property type="match status" value="1"/>
</dbReference>
<evidence type="ECO:0000313" key="8">
    <source>
        <dbReference type="Proteomes" id="UP001319200"/>
    </source>
</evidence>
<comment type="subunit">
    <text evidence="2">Homohexamer.</text>
</comment>
<accession>A0AAP2DJE5</accession>
<evidence type="ECO:0000313" key="7">
    <source>
        <dbReference type="EMBL" id="MBT1697385.1"/>
    </source>
</evidence>
<dbReference type="EMBL" id="JAHESF010000009">
    <property type="protein sequence ID" value="MBT1697385.1"/>
    <property type="molecule type" value="Genomic_DNA"/>
</dbReference>
<dbReference type="PANTHER" id="PTHR13799">
    <property type="entry name" value="NGG1 INTERACTING FACTOR 3"/>
    <property type="match status" value="1"/>
</dbReference>
<comment type="similarity">
    <text evidence="1 5">Belongs to the GTP cyclohydrolase I type 2/NIF3 family.</text>
</comment>
<dbReference type="Gene3D" id="3.30.70.120">
    <property type="match status" value="1"/>
</dbReference>
<evidence type="ECO:0000256" key="3">
    <source>
        <dbReference type="ARBA" id="ARBA00022112"/>
    </source>
</evidence>
<reference evidence="7 8" key="1">
    <citation type="submission" date="2021-05" db="EMBL/GenBank/DDBJ databases">
        <title>A Polyphasic approach of four new species of the genus Ohtaekwangia: Ohtaekwangia histidinii sp. nov., Ohtaekwangia cretensis sp. nov., Ohtaekwangia indiensis sp. nov., Ohtaekwangia reichenbachii sp. nov. from diverse environment.</title>
        <authorList>
            <person name="Octaviana S."/>
        </authorList>
    </citation>
    <scope>NUCLEOTIDE SEQUENCE [LARGE SCALE GENOMIC DNA]</scope>
    <source>
        <strain evidence="7 8">PWU4</strain>
    </source>
</reference>
<evidence type="ECO:0000256" key="4">
    <source>
        <dbReference type="ARBA" id="ARBA00022723"/>
    </source>
</evidence>
<sequence length="367" mass="40589">MPSSTVKDITQYLESIAPRAYQENYDNAGLITGSPNDDVTGVLVTLDCTEDVVQEAIAAKCNLIVAHHPIVFKGLKKLTGVNYVERTVIKAIRNNISIYAIHTNLDNVHTGVNRRICEKIGLTNLRVLVPKKDTLMKLVTFIPSQQAEQVLEALYGAGAGQIGNYSNCSFTLEGTGTFKPNESANPHIGKALTQEFVKETRAEVIFPAHAEGRVMEALRKAHPYEEVAYYLTALSNENQEVGSGMTGELEAPLEPIEFLKRLKTSMDLSVVRHTRLLDKPVQKIAVCGGSGSFLLPQAIQSGAQFYVSADFKYHEFFDAEDRITIADIGHYESEVFTKDLLVEVLTKKFPTFAINFSRTVTNPISYL</sequence>
<feature type="binding site" evidence="6">
    <location>
        <position position="330"/>
    </location>
    <ligand>
        <name>a divalent metal cation</name>
        <dbReference type="ChEBI" id="CHEBI:60240"/>
        <label>1</label>
    </ligand>
</feature>
<dbReference type="Pfam" id="PF01784">
    <property type="entry name" value="DUF34_NIF3"/>
    <property type="match status" value="1"/>
</dbReference>
<evidence type="ECO:0000256" key="5">
    <source>
        <dbReference type="PIRNR" id="PIRNR037489"/>
    </source>
</evidence>
<dbReference type="NCBIfam" id="TIGR00486">
    <property type="entry name" value="YbgI_SA1388"/>
    <property type="match status" value="1"/>
</dbReference>
<feature type="binding site" evidence="6">
    <location>
        <position position="106"/>
    </location>
    <ligand>
        <name>a divalent metal cation</name>
        <dbReference type="ChEBI" id="CHEBI:60240"/>
        <label>1</label>
    </ligand>
</feature>
<dbReference type="InterPro" id="IPR002678">
    <property type="entry name" value="DUF34/NIF3"/>
</dbReference>